<dbReference type="Proteomes" id="UP001596297">
    <property type="component" value="Unassembled WGS sequence"/>
</dbReference>
<proteinExistence type="predicted"/>
<organism evidence="2 3">
    <name type="scientific">Deinococcus lacus</name>
    <dbReference type="NCBI Taxonomy" id="392561"/>
    <lineage>
        <taxon>Bacteria</taxon>
        <taxon>Thermotogati</taxon>
        <taxon>Deinococcota</taxon>
        <taxon>Deinococci</taxon>
        <taxon>Deinococcales</taxon>
        <taxon>Deinococcaceae</taxon>
        <taxon>Deinococcus</taxon>
    </lineage>
</organism>
<comment type="caution">
    <text evidence="2">The sequence shown here is derived from an EMBL/GenBank/DDBJ whole genome shotgun (WGS) entry which is preliminary data.</text>
</comment>
<accession>A0ABW1YEY4</accession>
<protein>
    <submittedName>
        <fullName evidence="2">Uncharacterized protein</fullName>
    </submittedName>
</protein>
<name>A0ABW1YEY4_9DEIO</name>
<evidence type="ECO:0000313" key="2">
    <source>
        <dbReference type="EMBL" id="MFC6592884.1"/>
    </source>
</evidence>
<dbReference type="RefSeq" id="WP_380083728.1">
    <property type="nucleotide sequence ID" value="NZ_JBHSWD010000002.1"/>
</dbReference>
<reference evidence="2" key="1">
    <citation type="journal article" date="2014" name="Int. J. Syst. Evol. Microbiol.">
        <title>Complete genome of a new Firmicutes species belonging to the dominant human colonic microbiota ('Ruminococcus bicirculans') reveals two chromosomes and a selective capacity to utilize plant glucans.</title>
        <authorList>
            <consortium name="NISC Comparative Sequencing Program"/>
            <person name="Wegmann U."/>
            <person name="Louis P."/>
            <person name="Goesmann A."/>
            <person name="Henrissat B."/>
            <person name="Duncan S.H."/>
            <person name="Flint H.J."/>
        </authorList>
    </citation>
    <scope>NUCLEOTIDE SEQUENCE</scope>
    <source>
        <strain evidence="2">NBRC 112440</strain>
    </source>
</reference>
<dbReference type="EMBL" id="JBHSWD010000002">
    <property type="protein sequence ID" value="MFC6592884.1"/>
    <property type="molecule type" value="Genomic_DNA"/>
</dbReference>
<evidence type="ECO:0000313" key="3">
    <source>
        <dbReference type="Proteomes" id="UP001596297"/>
    </source>
</evidence>
<gene>
    <name evidence="1" type="ORF">ACFP81_11815</name>
    <name evidence="2" type="ORF">ACFP81_13350</name>
</gene>
<dbReference type="EMBL" id="JBHSWD010000002">
    <property type="protein sequence ID" value="MFC6592610.1"/>
    <property type="molecule type" value="Genomic_DNA"/>
</dbReference>
<keyword evidence="3" id="KW-1185">Reference proteome</keyword>
<sequence>MNARAVAGAALLGVWVALCFWLLQARPAPAFVPVSQAGCVAAPFQFGLPQTGAQAGERFVLTTNTWLEATVCSPGTLSLQAAPEMKAAGPPNLQVQLDHEVLYAGALPAPRTLSVPVPRAGRISVNYLNDQTLLERRTLTLRALEVSGCPASALDPQVLEGSGGWYPSSGSLSLFLAPGAELTVCAAGTLSLTVQGEAGRGEWPVVALRQGSRELARVTATADPQTLQLPVEAGTVQVVPLNPLFETRSDRNLVVLPRFVPQP</sequence>
<evidence type="ECO:0000313" key="1">
    <source>
        <dbReference type="EMBL" id="MFC6592610.1"/>
    </source>
</evidence>
<reference evidence="3" key="2">
    <citation type="journal article" date="2019" name="Int. J. Syst. Evol. Microbiol.">
        <title>The Global Catalogue of Microorganisms (GCM) 10K type strain sequencing project: providing services to taxonomists for standard genome sequencing and annotation.</title>
        <authorList>
            <consortium name="The Broad Institute Genomics Platform"/>
            <consortium name="The Broad Institute Genome Sequencing Center for Infectious Disease"/>
            <person name="Wu L."/>
            <person name="Ma J."/>
        </authorList>
    </citation>
    <scope>NUCLEOTIDE SEQUENCE [LARGE SCALE GENOMIC DNA]</scope>
    <source>
        <strain evidence="3">CGMCC 1.15772</strain>
    </source>
</reference>
<reference evidence="2" key="3">
    <citation type="submission" date="2024-09" db="EMBL/GenBank/DDBJ databases">
        <authorList>
            <person name="Sun Q."/>
            <person name="Mori K."/>
        </authorList>
    </citation>
    <scope>NUCLEOTIDE SEQUENCE</scope>
    <source>
        <strain evidence="2">NBRC 112440</strain>
    </source>
</reference>